<dbReference type="AlphaFoldDB" id="M2N339"/>
<keyword evidence="2" id="KW-1185">Reference proteome</keyword>
<dbReference type="HOGENOM" id="CLU_1712933_0_0_1"/>
<dbReference type="GeneID" id="19114181"/>
<organism evidence="1 2">
    <name type="scientific">Baudoinia panamericana (strain UAMH 10762)</name>
    <name type="common">Angels' share fungus</name>
    <name type="synonym">Baudoinia compniacensis (strain UAMH 10762)</name>
    <dbReference type="NCBI Taxonomy" id="717646"/>
    <lineage>
        <taxon>Eukaryota</taxon>
        <taxon>Fungi</taxon>
        <taxon>Dikarya</taxon>
        <taxon>Ascomycota</taxon>
        <taxon>Pezizomycotina</taxon>
        <taxon>Dothideomycetes</taxon>
        <taxon>Dothideomycetidae</taxon>
        <taxon>Mycosphaerellales</taxon>
        <taxon>Teratosphaeriaceae</taxon>
        <taxon>Baudoinia</taxon>
    </lineage>
</organism>
<evidence type="ECO:0000313" key="2">
    <source>
        <dbReference type="Proteomes" id="UP000011761"/>
    </source>
</evidence>
<dbReference type="EMBL" id="KB445553">
    <property type="protein sequence ID" value="EMC98373.1"/>
    <property type="molecule type" value="Genomic_DNA"/>
</dbReference>
<dbReference type="KEGG" id="bcom:BAUCODRAFT_423040"/>
<accession>M2N339</accession>
<proteinExistence type="predicted"/>
<sequence>MQPPSIRKGGYAQEAHFSADRDRALHFGGQELGSSTSMYDHDVLRLCFRPRSIRRMLPHTGGAHSLRGTCEAVDFNGPVVQYRRVDLPSSATNRSILRCTGSVSQNFKSLPPFWLEDAYTLPFHSAIFAPKPVAGGSGGSAANVVMPLLEPLT</sequence>
<reference evidence="1 2" key="1">
    <citation type="journal article" date="2012" name="PLoS Pathog.">
        <title>Diverse lifestyles and strategies of plant pathogenesis encoded in the genomes of eighteen Dothideomycetes fungi.</title>
        <authorList>
            <person name="Ohm R.A."/>
            <person name="Feau N."/>
            <person name="Henrissat B."/>
            <person name="Schoch C.L."/>
            <person name="Horwitz B.A."/>
            <person name="Barry K.W."/>
            <person name="Condon B.J."/>
            <person name="Copeland A.C."/>
            <person name="Dhillon B."/>
            <person name="Glaser F."/>
            <person name="Hesse C.N."/>
            <person name="Kosti I."/>
            <person name="LaButti K."/>
            <person name="Lindquist E.A."/>
            <person name="Lucas S."/>
            <person name="Salamov A.A."/>
            <person name="Bradshaw R.E."/>
            <person name="Ciuffetti L."/>
            <person name="Hamelin R.C."/>
            <person name="Kema G.H.J."/>
            <person name="Lawrence C."/>
            <person name="Scott J.A."/>
            <person name="Spatafora J.W."/>
            <person name="Turgeon B.G."/>
            <person name="de Wit P.J.G.M."/>
            <person name="Zhong S."/>
            <person name="Goodwin S.B."/>
            <person name="Grigoriev I.V."/>
        </authorList>
    </citation>
    <scope>NUCLEOTIDE SEQUENCE [LARGE SCALE GENOMIC DNA]</scope>
    <source>
        <strain evidence="1 2">UAMH 10762</strain>
    </source>
</reference>
<dbReference type="RefSeq" id="XP_007675022.1">
    <property type="nucleotide sequence ID" value="XM_007676832.1"/>
</dbReference>
<dbReference type="Proteomes" id="UP000011761">
    <property type="component" value="Unassembled WGS sequence"/>
</dbReference>
<protein>
    <submittedName>
        <fullName evidence="1">Uncharacterized protein</fullName>
    </submittedName>
</protein>
<evidence type="ECO:0000313" key="1">
    <source>
        <dbReference type="EMBL" id="EMC98373.1"/>
    </source>
</evidence>
<gene>
    <name evidence="1" type="ORF">BAUCODRAFT_423040</name>
</gene>
<name>M2N339_BAUPA</name>